<protein>
    <submittedName>
        <fullName evidence="5">Family 1 glycosylhydrolase</fullName>
    </submittedName>
</protein>
<evidence type="ECO:0000256" key="4">
    <source>
        <dbReference type="RuleBase" id="RU003690"/>
    </source>
</evidence>
<dbReference type="PANTHER" id="PTHR10353">
    <property type="entry name" value="GLYCOSYL HYDROLASE"/>
    <property type="match status" value="1"/>
</dbReference>
<dbReference type="RefSeq" id="WP_225249509.1">
    <property type="nucleotide sequence ID" value="NZ_JAIWIU010000015.1"/>
</dbReference>
<evidence type="ECO:0000256" key="3">
    <source>
        <dbReference type="ARBA" id="ARBA00023295"/>
    </source>
</evidence>
<keyword evidence="3" id="KW-0326">Glycosidase</keyword>
<evidence type="ECO:0000313" key="6">
    <source>
        <dbReference type="Proteomes" id="UP001199044"/>
    </source>
</evidence>
<dbReference type="PRINTS" id="PR00131">
    <property type="entry name" value="GLHYDRLASE1"/>
</dbReference>
<proteinExistence type="inferred from homology"/>
<organism evidence="5 6">
    <name type="scientific">Vibrio tritonius</name>
    <dbReference type="NCBI Taxonomy" id="1435069"/>
    <lineage>
        <taxon>Bacteria</taxon>
        <taxon>Pseudomonadati</taxon>
        <taxon>Pseudomonadota</taxon>
        <taxon>Gammaproteobacteria</taxon>
        <taxon>Vibrionales</taxon>
        <taxon>Vibrionaceae</taxon>
        <taxon>Vibrio</taxon>
    </lineage>
</organism>
<gene>
    <name evidence="5" type="ORF">LDJ79_02880</name>
</gene>
<dbReference type="SUPFAM" id="SSF51445">
    <property type="entry name" value="(Trans)glycosidases"/>
    <property type="match status" value="1"/>
</dbReference>
<dbReference type="Pfam" id="PF00232">
    <property type="entry name" value="Glyco_hydro_1"/>
    <property type="match status" value="2"/>
</dbReference>
<name>A0ABS7YH88_9VIBR</name>
<keyword evidence="6" id="KW-1185">Reference proteome</keyword>
<evidence type="ECO:0000313" key="5">
    <source>
        <dbReference type="EMBL" id="MCA2015038.1"/>
    </source>
</evidence>
<keyword evidence="2" id="KW-0378">Hydrolase</keyword>
<dbReference type="InterPro" id="IPR017853">
    <property type="entry name" value="GH"/>
</dbReference>
<dbReference type="EMBL" id="JAIWIU010000015">
    <property type="protein sequence ID" value="MCA2015038.1"/>
    <property type="molecule type" value="Genomic_DNA"/>
</dbReference>
<dbReference type="InterPro" id="IPR001360">
    <property type="entry name" value="Glyco_hydro_1"/>
</dbReference>
<comment type="similarity">
    <text evidence="1 4">Belongs to the glycosyl hydrolase 1 family.</text>
</comment>
<sequence>MQLPTISLPFLWGAASAGHQIEGNNINSDIWLMENLSTTVFKEPSGDACNSFELWEHDLDIAKEIGLNCYRFSLEWARIEPTAGTFSQAMIAHYLCIVKGCVDRGLEPIVTINHFSNPVWFAALGGWTNPQAPEIFTRYCDEIGKYFADKLSYVLTFNEPNILRTLNVLGMPEQVWNLQSEMLELAAKTMNYKKFSGLNACLRSDFDTIQENLIIGHRLARNVLKQYNSDLQVGFSLALLDDCALGDDSVRDAKREENYGGWLRAASEADFVGVQNYERVVWNSEGVAPIPDDATTNKMGSWIDPTSLANCVKYINNVTGKPVMVTEHGIATDDDELRCWFIESSLKELDILRTQGMPLLGYIHWTLIDNYEWVHGYDIHFGLCEVDRSTFKRTYKPSAYKYKSLIESRSQ</sequence>
<reference evidence="6" key="1">
    <citation type="submission" date="2023-07" db="EMBL/GenBank/DDBJ databases">
        <title>Molecular identification of indigenous halophilic bacteria isolated from red sea cost, biodegradation of synthetic dyes and assessment of degraded metabolite toxicity.</title>
        <authorList>
            <person name="Chaieb K."/>
            <person name="Altayb H.N."/>
        </authorList>
    </citation>
    <scope>NUCLEOTIDE SEQUENCE [LARGE SCALE GENOMIC DNA]</scope>
    <source>
        <strain evidence="6">K20</strain>
    </source>
</reference>
<dbReference type="Proteomes" id="UP001199044">
    <property type="component" value="Unassembled WGS sequence"/>
</dbReference>
<evidence type="ECO:0000256" key="1">
    <source>
        <dbReference type="ARBA" id="ARBA00010838"/>
    </source>
</evidence>
<accession>A0ABS7YH88</accession>
<dbReference type="Gene3D" id="3.20.20.80">
    <property type="entry name" value="Glycosidases"/>
    <property type="match status" value="1"/>
</dbReference>
<comment type="caution">
    <text evidence="5">The sequence shown here is derived from an EMBL/GenBank/DDBJ whole genome shotgun (WGS) entry which is preliminary data.</text>
</comment>
<evidence type="ECO:0000256" key="2">
    <source>
        <dbReference type="ARBA" id="ARBA00022801"/>
    </source>
</evidence>
<dbReference type="PANTHER" id="PTHR10353:SF36">
    <property type="entry name" value="LP05116P"/>
    <property type="match status" value="1"/>
</dbReference>